<keyword evidence="1" id="KW-0472">Membrane</keyword>
<keyword evidence="1" id="KW-1133">Transmembrane helix</keyword>
<organism evidence="2 3">
    <name type="scientific">Engystomops pustulosus</name>
    <name type="common">Tungara frog</name>
    <name type="synonym">Physalaemus pustulosus</name>
    <dbReference type="NCBI Taxonomy" id="76066"/>
    <lineage>
        <taxon>Eukaryota</taxon>
        <taxon>Metazoa</taxon>
        <taxon>Chordata</taxon>
        <taxon>Craniata</taxon>
        <taxon>Vertebrata</taxon>
        <taxon>Euteleostomi</taxon>
        <taxon>Amphibia</taxon>
        <taxon>Batrachia</taxon>
        <taxon>Anura</taxon>
        <taxon>Neobatrachia</taxon>
        <taxon>Hyloidea</taxon>
        <taxon>Leptodactylidae</taxon>
        <taxon>Leiuperinae</taxon>
        <taxon>Engystomops</taxon>
    </lineage>
</organism>
<evidence type="ECO:0000313" key="2">
    <source>
        <dbReference type="EMBL" id="KAG8549495.1"/>
    </source>
</evidence>
<keyword evidence="3" id="KW-1185">Reference proteome</keyword>
<protein>
    <recommendedName>
        <fullName evidence="4">Secreted protein</fullName>
    </recommendedName>
</protein>
<feature type="transmembrane region" description="Helical" evidence="1">
    <location>
        <begin position="15"/>
        <end position="33"/>
    </location>
</feature>
<keyword evidence="1" id="KW-0812">Transmembrane</keyword>
<comment type="caution">
    <text evidence="2">The sequence shown here is derived from an EMBL/GenBank/DDBJ whole genome shotgun (WGS) entry which is preliminary data.</text>
</comment>
<proteinExistence type="predicted"/>
<name>A0AAV6ZQC0_ENGPU</name>
<dbReference type="EMBL" id="WNYA01000176">
    <property type="protein sequence ID" value="KAG8549495.1"/>
    <property type="molecule type" value="Genomic_DNA"/>
</dbReference>
<accession>A0AAV6ZQC0</accession>
<dbReference type="AlphaFoldDB" id="A0AAV6ZQC0"/>
<dbReference type="Proteomes" id="UP000824782">
    <property type="component" value="Unassembled WGS sequence"/>
</dbReference>
<evidence type="ECO:0000313" key="3">
    <source>
        <dbReference type="Proteomes" id="UP000824782"/>
    </source>
</evidence>
<evidence type="ECO:0000256" key="1">
    <source>
        <dbReference type="SAM" id="Phobius"/>
    </source>
</evidence>
<reference evidence="2" key="1">
    <citation type="thesis" date="2020" institute="ProQuest LLC" country="789 East Eisenhower Parkway, Ann Arbor, MI, USA">
        <title>Comparative Genomics and Chromosome Evolution.</title>
        <authorList>
            <person name="Mudd A.B."/>
        </authorList>
    </citation>
    <scope>NUCLEOTIDE SEQUENCE</scope>
    <source>
        <strain evidence="2">237g6f4</strain>
        <tissue evidence="2">Blood</tissue>
    </source>
</reference>
<evidence type="ECO:0008006" key="4">
    <source>
        <dbReference type="Google" id="ProtNLM"/>
    </source>
</evidence>
<sequence>MEFTNRATVYMHKDVYRTFIACLCLFCIDYLSLCPTSGTSTDQPIKMDGRSFHCTVAQKVLQFSSVSSM</sequence>
<gene>
    <name evidence="2" type="ORF">GDO81_021016</name>
</gene>